<accession>A0A2S0KNW9</accession>
<protein>
    <submittedName>
        <fullName evidence="10">EamA family transporter</fullName>
    </submittedName>
</protein>
<feature type="transmembrane region" description="Helical" evidence="8">
    <location>
        <begin position="125"/>
        <end position="143"/>
    </location>
</feature>
<evidence type="ECO:0000256" key="7">
    <source>
        <dbReference type="SAM" id="MobiDB-lite"/>
    </source>
</evidence>
<keyword evidence="4 8" id="KW-0812">Transmembrane</keyword>
<evidence type="ECO:0000256" key="3">
    <source>
        <dbReference type="ARBA" id="ARBA00022475"/>
    </source>
</evidence>
<proteinExistence type="inferred from homology"/>
<keyword evidence="11" id="KW-1185">Reference proteome</keyword>
<dbReference type="InterPro" id="IPR000620">
    <property type="entry name" value="EamA_dom"/>
</dbReference>
<feature type="region of interest" description="Disordered" evidence="7">
    <location>
        <begin position="292"/>
        <end position="316"/>
    </location>
</feature>
<evidence type="ECO:0000256" key="8">
    <source>
        <dbReference type="SAM" id="Phobius"/>
    </source>
</evidence>
<feature type="transmembrane region" description="Helical" evidence="8">
    <location>
        <begin position="12"/>
        <end position="35"/>
    </location>
</feature>
<evidence type="ECO:0000259" key="9">
    <source>
        <dbReference type="Pfam" id="PF00892"/>
    </source>
</evidence>
<feature type="transmembrane region" description="Helical" evidence="8">
    <location>
        <begin position="244"/>
        <end position="265"/>
    </location>
</feature>
<feature type="compositionally biased region" description="Acidic residues" evidence="7">
    <location>
        <begin position="293"/>
        <end position="305"/>
    </location>
</feature>
<evidence type="ECO:0000256" key="2">
    <source>
        <dbReference type="ARBA" id="ARBA00007362"/>
    </source>
</evidence>
<feature type="transmembrane region" description="Helical" evidence="8">
    <location>
        <begin position="70"/>
        <end position="87"/>
    </location>
</feature>
<dbReference type="AlphaFoldDB" id="A0A2S0KNW9"/>
<keyword evidence="5 8" id="KW-1133">Transmembrane helix</keyword>
<evidence type="ECO:0000256" key="4">
    <source>
        <dbReference type="ARBA" id="ARBA00022692"/>
    </source>
</evidence>
<feature type="domain" description="EamA" evidence="9">
    <location>
        <begin position="10"/>
        <end position="142"/>
    </location>
</feature>
<dbReference type="EMBL" id="CP027226">
    <property type="protein sequence ID" value="AVM42730.1"/>
    <property type="molecule type" value="Genomic_DNA"/>
</dbReference>
<dbReference type="SUPFAM" id="SSF103481">
    <property type="entry name" value="Multidrug resistance efflux transporter EmrE"/>
    <property type="match status" value="2"/>
</dbReference>
<comment type="similarity">
    <text evidence="2">Belongs to the EamA transporter family.</text>
</comment>
<feature type="transmembrane region" description="Helical" evidence="8">
    <location>
        <begin position="41"/>
        <end position="58"/>
    </location>
</feature>
<dbReference type="PANTHER" id="PTHR42920:SF5">
    <property type="entry name" value="EAMA DOMAIN-CONTAINING PROTEIN"/>
    <property type="match status" value="1"/>
</dbReference>
<feature type="transmembrane region" description="Helical" evidence="8">
    <location>
        <begin position="99"/>
        <end position="118"/>
    </location>
</feature>
<dbReference type="Proteomes" id="UP000237947">
    <property type="component" value="Chromosome"/>
</dbReference>
<dbReference type="Pfam" id="PF00892">
    <property type="entry name" value="EamA"/>
    <property type="match status" value="2"/>
</dbReference>
<dbReference type="InterPro" id="IPR051258">
    <property type="entry name" value="Diverse_Substrate_Transporter"/>
</dbReference>
<evidence type="ECO:0000256" key="6">
    <source>
        <dbReference type="ARBA" id="ARBA00023136"/>
    </source>
</evidence>
<evidence type="ECO:0000313" key="10">
    <source>
        <dbReference type="EMBL" id="AVM42730.1"/>
    </source>
</evidence>
<feature type="transmembrane region" description="Helical" evidence="8">
    <location>
        <begin position="149"/>
        <end position="171"/>
    </location>
</feature>
<gene>
    <name evidence="10" type="ORF">C5Q98_05665</name>
</gene>
<evidence type="ECO:0000313" key="11">
    <source>
        <dbReference type="Proteomes" id="UP000237947"/>
    </source>
</evidence>
<reference evidence="11" key="1">
    <citation type="submission" date="2018-02" db="EMBL/GenBank/DDBJ databases">
        <authorList>
            <person name="Holder M.E."/>
            <person name="Ajami N.J."/>
            <person name="Petrosino J.F."/>
        </authorList>
    </citation>
    <scope>NUCLEOTIDE SEQUENCE [LARGE SCALE GENOMIC DNA]</scope>
    <source>
        <strain evidence="11">CCUG 47711</strain>
    </source>
</reference>
<feature type="transmembrane region" description="Helical" evidence="8">
    <location>
        <begin position="183"/>
        <end position="201"/>
    </location>
</feature>
<keyword evidence="6 8" id="KW-0472">Membrane</keyword>
<keyword evidence="3" id="KW-1003">Cell membrane</keyword>
<organism evidence="10 11">
    <name type="scientific">Fastidiosipila sanguinis</name>
    <dbReference type="NCBI Taxonomy" id="236753"/>
    <lineage>
        <taxon>Bacteria</taxon>
        <taxon>Bacillati</taxon>
        <taxon>Bacillota</taxon>
        <taxon>Clostridia</taxon>
        <taxon>Eubacteriales</taxon>
        <taxon>Oscillospiraceae</taxon>
        <taxon>Fastidiosipila</taxon>
    </lineage>
</organism>
<feature type="domain" description="EamA" evidence="9">
    <location>
        <begin position="152"/>
        <end position="287"/>
    </location>
</feature>
<feature type="transmembrane region" description="Helical" evidence="8">
    <location>
        <begin position="213"/>
        <end position="232"/>
    </location>
</feature>
<feature type="transmembrane region" description="Helical" evidence="8">
    <location>
        <begin position="271"/>
        <end position="288"/>
    </location>
</feature>
<dbReference type="RefSeq" id="WP_106012682.1">
    <property type="nucleotide sequence ID" value="NZ_CP027226.1"/>
</dbReference>
<sequence length="316" mass="33904">MGKYLKHKSFGTIALLTVAIIWGSGFIATEFLIAANWSTSQMMATRFTLASLIMLAVIGRKIKESSKKEIISGSIAGLILFAAFYSQTFGQSAGASVSFAAFFTATNVVMVPFISWAINGDKPSIKTILIAILALAGVAVLSIEGGSFSLGLGDLIILLGSFFFALHISFLEKAGGDTDALRVNFYQITTAAVLSIIVMLFDMQTLPGFDFKKGIWAAIYLGAFSTCLCYMLQTKAQQYVSASYAGVILALEGFFGSMFSVILGLEKLTTTLVIGGVMIILATVLMSFKSEPGDELDNDESEEIEPLIPEQTENDN</sequence>
<comment type="subcellular location">
    <subcellularLocation>
        <location evidence="1">Cell membrane</location>
        <topology evidence="1">Multi-pass membrane protein</topology>
    </subcellularLocation>
</comment>
<dbReference type="OrthoDB" id="9804865at2"/>
<dbReference type="KEGG" id="fsa:C5Q98_05665"/>
<dbReference type="PANTHER" id="PTHR42920">
    <property type="entry name" value="OS03G0707200 PROTEIN-RELATED"/>
    <property type="match status" value="1"/>
</dbReference>
<dbReference type="InterPro" id="IPR037185">
    <property type="entry name" value="EmrE-like"/>
</dbReference>
<evidence type="ECO:0000256" key="1">
    <source>
        <dbReference type="ARBA" id="ARBA00004651"/>
    </source>
</evidence>
<evidence type="ECO:0000256" key="5">
    <source>
        <dbReference type="ARBA" id="ARBA00022989"/>
    </source>
</evidence>
<name>A0A2S0KNW9_9FIRM</name>
<dbReference type="GO" id="GO:0005886">
    <property type="term" value="C:plasma membrane"/>
    <property type="evidence" value="ECO:0007669"/>
    <property type="project" value="UniProtKB-SubCell"/>
</dbReference>